<dbReference type="EMBL" id="FQ859183">
    <property type="protein sequence ID" value="CCB70330.1"/>
    <property type="molecule type" value="Genomic_DNA"/>
</dbReference>
<dbReference type="HOGENOM" id="CLU_2953728_0_0_10"/>
<evidence type="ECO:0000313" key="1">
    <source>
        <dbReference type="EMBL" id="CCB70330.1"/>
    </source>
</evidence>
<accession>G2Z2Z6</accession>
<dbReference type="Proteomes" id="UP000009186">
    <property type="component" value="Chromosome"/>
</dbReference>
<reference evidence="1 2" key="1">
    <citation type="journal article" date="2011" name="Appl. Environ. Microbiol.">
        <title>Complete genome sequence of the fish pathogen Flavobacterium branchiophilum.</title>
        <authorList>
            <consortium name="1:IP"/>
            <consortium name="Microbial Evolutionary Genomics,F-75015 Paris"/>
            <consortium name="France 2:CNRS"/>
            <consortium name="URA2171"/>
            <consortium name="F-75015 Paris,France 3:Unite de Virologie et Immunologie Mol."/>
            <consortium name="INRA,78352 Jouy en Josas Cedex"/>
            <consortium name="France. 4:Unite de Mathemathique"/>
            <consortium name="Informatique et Genome,INRA"/>
            <consortium name="78352 Jouy en Josas Cedex"/>
            <consortium name="France. 5:CEA/Genoscope"/>
            <consortium name="Evry"/>
            <consortium name="France"/>
            <person name="Touchon M."/>
            <person name="Barbier P."/>
            <person name="Bernardet J.F."/>
            <person name="Loux V."/>
            <person name="Vacherie B."/>
            <person name="Barbe V."/>
            <person name="Rocha E.P."/>
            <person name="Duchaud E."/>
        </authorList>
    </citation>
    <scope>NUCLEOTIDE SEQUENCE [LARGE SCALE GENOMIC DNA]</scope>
    <source>
        <strain evidence="1 2">FL-15</strain>
    </source>
</reference>
<organism evidence="1 2">
    <name type="scientific">Flavobacterium branchiophilum (strain FL-15)</name>
    <dbReference type="NCBI Taxonomy" id="1034807"/>
    <lineage>
        <taxon>Bacteria</taxon>
        <taxon>Pseudomonadati</taxon>
        <taxon>Bacteroidota</taxon>
        <taxon>Flavobacteriia</taxon>
        <taxon>Flavobacteriales</taxon>
        <taxon>Flavobacteriaceae</taxon>
        <taxon>Flavobacterium</taxon>
    </lineage>
</organism>
<dbReference type="AlphaFoldDB" id="G2Z2Z6"/>
<evidence type="ECO:0000313" key="2">
    <source>
        <dbReference type="Proteomes" id="UP000009186"/>
    </source>
</evidence>
<gene>
    <name evidence="1" type="ordered locus">FBFL15_2310</name>
</gene>
<dbReference type="KEGG" id="fbr:FBFL15_2310"/>
<protein>
    <submittedName>
        <fullName evidence="1">Uncharacterized protein</fullName>
    </submittedName>
</protein>
<name>G2Z2Z6_FLABF</name>
<keyword evidence="2" id="KW-1185">Reference proteome</keyword>
<proteinExistence type="predicted"/>
<sequence length="59" mass="7048">MILITKFNNFKLKNIKIRRNENTISDYLSLEFLEQNLDTDIVIQNRNIIKIKLIIELSV</sequence>